<keyword evidence="3" id="KW-1185">Reference proteome</keyword>
<proteinExistence type="predicted"/>
<dbReference type="Proteomes" id="UP000077202">
    <property type="component" value="Unassembled WGS sequence"/>
</dbReference>
<organism evidence="2 3">
    <name type="scientific">Marchantia polymorpha subsp. ruderalis</name>
    <dbReference type="NCBI Taxonomy" id="1480154"/>
    <lineage>
        <taxon>Eukaryota</taxon>
        <taxon>Viridiplantae</taxon>
        <taxon>Streptophyta</taxon>
        <taxon>Embryophyta</taxon>
        <taxon>Marchantiophyta</taxon>
        <taxon>Marchantiopsida</taxon>
        <taxon>Marchantiidae</taxon>
        <taxon>Marchantiales</taxon>
        <taxon>Marchantiaceae</taxon>
        <taxon>Marchantia</taxon>
    </lineage>
</organism>
<protein>
    <submittedName>
        <fullName evidence="2">Uncharacterized protein</fullName>
    </submittedName>
</protein>
<accession>A0A176VZP8</accession>
<gene>
    <name evidence="2" type="ORF">AXG93_4368s2210</name>
</gene>
<dbReference type="EMBL" id="LVLJ01002295">
    <property type="protein sequence ID" value="OAE25761.1"/>
    <property type="molecule type" value="Genomic_DNA"/>
</dbReference>
<dbReference type="AlphaFoldDB" id="A0A176VZP8"/>
<evidence type="ECO:0000313" key="2">
    <source>
        <dbReference type="EMBL" id="OAE25761.1"/>
    </source>
</evidence>
<comment type="caution">
    <text evidence="2">The sequence shown here is derived from an EMBL/GenBank/DDBJ whole genome shotgun (WGS) entry which is preliminary data.</text>
</comment>
<reference evidence="2" key="1">
    <citation type="submission" date="2016-03" db="EMBL/GenBank/DDBJ databases">
        <title>Mechanisms controlling the formation of the plant cell surface in tip-growing cells are functionally conserved among land plants.</title>
        <authorList>
            <person name="Honkanen S."/>
            <person name="Jones V.A."/>
            <person name="Morieri G."/>
            <person name="Champion C."/>
            <person name="Hetherington A.J."/>
            <person name="Kelly S."/>
            <person name="Saint-Marcoux D."/>
            <person name="Proust H."/>
            <person name="Prescott H."/>
            <person name="Dolan L."/>
        </authorList>
    </citation>
    <scope>NUCLEOTIDE SEQUENCE [LARGE SCALE GENOMIC DNA]</scope>
    <source>
        <tissue evidence="2">Whole gametophyte</tissue>
    </source>
</reference>
<sequence length="305" mass="34620">MDSSEFSQVSRKIPEQLSNKYRMMRRNSKYRARGNQLTAAARNKTPQNLLSTSSERNFTLKKPSHRQVRSSRKRNSLTNMIPGPEAELIAQKCGATSATPKVRRRSRALTPQGPIVANRIKMFRNPSPGYDPIPRNLNELNELGRKVDRYIKADQNDRGLAAWAARFPPTKRIIDCSFRRNGGSHPVPSVISTRDYLFIVGSRNQCHTHWVFRPLETVLWSCGDMYENCLVMIQKVEVLCRQYGPWGWTHHHRPDDEAGQEGGMPPDPPKENEGARPEELPEDSASEECFGETGDADLFVAMTAE</sequence>
<feature type="region of interest" description="Disordered" evidence="1">
    <location>
        <begin position="251"/>
        <end position="293"/>
    </location>
</feature>
<feature type="compositionally biased region" description="Basic residues" evidence="1">
    <location>
        <begin position="62"/>
        <end position="75"/>
    </location>
</feature>
<feature type="region of interest" description="Disordered" evidence="1">
    <location>
        <begin position="31"/>
        <end position="79"/>
    </location>
</feature>
<feature type="compositionally biased region" description="Basic and acidic residues" evidence="1">
    <location>
        <begin position="268"/>
        <end position="279"/>
    </location>
</feature>
<evidence type="ECO:0000313" key="3">
    <source>
        <dbReference type="Proteomes" id="UP000077202"/>
    </source>
</evidence>
<feature type="compositionally biased region" description="Polar residues" evidence="1">
    <location>
        <begin position="44"/>
        <end position="57"/>
    </location>
</feature>
<name>A0A176VZP8_MARPO</name>
<feature type="compositionally biased region" description="Acidic residues" evidence="1">
    <location>
        <begin position="280"/>
        <end position="290"/>
    </location>
</feature>
<evidence type="ECO:0000256" key="1">
    <source>
        <dbReference type="SAM" id="MobiDB-lite"/>
    </source>
</evidence>